<dbReference type="GO" id="GO:0042597">
    <property type="term" value="C:periplasmic space"/>
    <property type="evidence" value="ECO:0007669"/>
    <property type="project" value="UniProtKB-SubCell"/>
</dbReference>
<organism evidence="10 11">
    <name type="scientific">Thiohalocapsa marina</name>
    <dbReference type="NCBI Taxonomy" id="424902"/>
    <lineage>
        <taxon>Bacteria</taxon>
        <taxon>Pseudomonadati</taxon>
        <taxon>Pseudomonadota</taxon>
        <taxon>Gammaproteobacteria</taxon>
        <taxon>Chromatiales</taxon>
        <taxon>Chromatiaceae</taxon>
        <taxon>Thiohalocapsa</taxon>
    </lineage>
</organism>
<proteinExistence type="inferred from homology"/>
<comment type="subcellular location">
    <subcellularLocation>
        <location evidence="1 7">Periplasm</location>
    </subcellularLocation>
</comment>
<dbReference type="Proteomes" id="UP000322981">
    <property type="component" value="Unassembled WGS sequence"/>
</dbReference>
<evidence type="ECO:0000256" key="7">
    <source>
        <dbReference type="PIRNR" id="PIRNR001488"/>
    </source>
</evidence>
<sequence length="216" mass="24045">MMMTRREFQVGLLGLLGTALAPRVVGAQMLVEGRDWRPLSPPQPSAEPERIEVLEFFSYGCSHCSQMNPLITEWAEALPSDILFRRVPVTFGRGAWVALARLFYALEFGGHLAQLDQAVFDAVTRQRMNLYTERNILKWIAEQGLDADAFAKVYNGFAVEMALRKAADLERRMGIDAVPRIVVDGRYVVTGDGAAGHAGLIRIAEQLVEKARVQRG</sequence>
<evidence type="ECO:0000256" key="8">
    <source>
        <dbReference type="PIRSR" id="PIRSR001488-1"/>
    </source>
</evidence>
<evidence type="ECO:0000259" key="9">
    <source>
        <dbReference type="PROSITE" id="PS51352"/>
    </source>
</evidence>
<protein>
    <recommendedName>
        <fullName evidence="7">Thiol:disulfide interchange protein</fullName>
    </recommendedName>
</protein>
<dbReference type="SUPFAM" id="SSF52833">
    <property type="entry name" value="Thioredoxin-like"/>
    <property type="match status" value="1"/>
</dbReference>
<dbReference type="Gene3D" id="3.40.30.10">
    <property type="entry name" value="Glutaredoxin"/>
    <property type="match status" value="1"/>
</dbReference>
<keyword evidence="4 7" id="KW-0574">Periplasm</keyword>
<feature type="domain" description="Thioredoxin" evidence="9">
    <location>
        <begin position="15"/>
        <end position="172"/>
    </location>
</feature>
<dbReference type="InterPro" id="IPR036249">
    <property type="entry name" value="Thioredoxin-like_sf"/>
</dbReference>
<reference evidence="10 11" key="1">
    <citation type="submission" date="2019-09" db="EMBL/GenBank/DDBJ databases">
        <title>Whole-genome sequence of the purple sulfur bacterium Thiohalocapsa marina DSM 19078.</title>
        <authorList>
            <person name="Kyndt J.A."/>
            <person name="Meyer T.E."/>
        </authorList>
    </citation>
    <scope>NUCLEOTIDE SEQUENCE [LARGE SCALE GENOMIC DNA]</scope>
    <source>
        <strain evidence="10 11">DSM 19078</strain>
    </source>
</reference>
<dbReference type="AlphaFoldDB" id="A0A5M8FPM1"/>
<dbReference type="InterPro" id="IPR013766">
    <property type="entry name" value="Thioredoxin_domain"/>
</dbReference>
<comment type="similarity">
    <text evidence="2">Belongs to the thioredoxin family. DsbA subfamily.</text>
</comment>
<keyword evidence="3" id="KW-0732">Signal</keyword>
<dbReference type="RefSeq" id="WP_150092951.1">
    <property type="nucleotide sequence ID" value="NZ_JBFUOH010000048.1"/>
</dbReference>
<dbReference type="PANTHER" id="PTHR35891:SF3">
    <property type="entry name" value="THIOL:DISULFIDE INTERCHANGE PROTEIN DSBL"/>
    <property type="match status" value="1"/>
</dbReference>
<evidence type="ECO:0000256" key="5">
    <source>
        <dbReference type="ARBA" id="ARBA00023157"/>
    </source>
</evidence>
<feature type="disulfide bond" description="Redox-active" evidence="8">
    <location>
        <begin position="61"/>
        <end position="64"/>
    </location>
</feature>
<evidence type="ECO:0000256" key="1">
    <source>
        <dbReference type="ARBA" id="ARBA00004418"/>
    </source>
</evidence>
<dbReference type="Pfam" id="PF01323">
    <property type="entry name" value="DSBA"/>
    <property type="match status" value="1"/>
</dbReference>
<dbReference type="EMBL" id="VWXX01000013">
    <property type="protein sequence ID" value="KAA6185061.1"/>
    <property type="molecule type" value="Genomic_DNA"/>
</dbReference>
<evidence type="ECO:0000256" key="4">
    <source>
        <dbReference type="ARBA" id="ARBA00022764"/>
    </source>
</evidence>
<evidence type="ECO:0000313" key="11">
    <source>
        <dbReference type="Proteomes" id="UP000322981"/>
    </source>
</evidence>
<dbReference type="CDD" id="cd03019">
    <property type="entry name" value="DsbA_DsbA"/>
    <property type="match status" value="1"/>
</dbReference>
<dbReference type="PANTHER" id="PTHR35891">
    <property type="entry name" value="THIOL:DISULFIDE INTERCHANGE PROTEIN DSBA"/>
    <property type="match status" value="1"/>
</dbReference>
<keyword evidence="6" id="KW-0676">Redox-active center</keyword>
<keyword evidence="11" id="KW-1185">Reference proteome</keyword>
<evidence type="ECO:0000256" key="3">
    <source>
        <dbReference type="ARBA" id="ARBA00022729"/>
    </source>
</evidence>
<comment type="caution">
    <text evidence="10">The sequence shown here is derived from an EMBL/GenBank/DDBJ whole genome shotgun (WGS) entry which is preliminary data.</text>
</comment>
<dbReference type="OrthoDB" id="9784896at2"/>
<keyword evidence="5 7" id="KW-1015">Disulfide bond</keyword>
<dbReference type="PROSITE" id="PS51352">
    <property type="entry name" value="THIOREDOXIN_2"/>
    <property type="match status" value="1"/>
</dbReference>
<evidence type="ECO:0000256" key="6">
    <source>
        <dbReference type="ARBA" id="ARBA00023284"/>
    </source>
</evidence>
<gene>
    <name evidence="10" type="ORF">F2Q65_10050</name>
</gene>
<accession>A0A5M8FPM1</accession>
<dbReference type="InterPro" id="IPR050824">
    <property type="entry name" value="Thiol_disulfide_DsbA"/>
</dbReference>
<dbReference type="PIRSF" id="PIRSF001488">
    <property type="entry name" value="Tdi_protein"/>
    <property type="match status" value="1"/>
</dbReference>
<name>A0A5M8FPM1_9GAMM</name>
<evidence type="ECO:0000313" key="10">
    <source>
        <dbReference type="EMBL" id="KAA6185061.1"/>
    </source>
</evidence>
<dbReference type="GO" id="GO:0016491">
    <property type="term" value="F:oxidoreductase activity"/>
    <property type="evidence" value="ECO:0007669"/>
    <property type="project" value="InterPro"/>
</dbReference>
<evidence type="ECO:0000256" key="2">
    <source>
        <dbReference type="ARBA" id="ARBA00005791"/>
    </source>
</evidence>
<dbReference type="InterPro" id="IPR001853">
    <property type="entry name" value="DSBA-like_thioredoxin_dom"/>
</dbReference>
<dbReference type="InterPro" id="IPR023205">
    <property type="entry name" value="DsbA/DsbL"/>
</dbReference>